<keyword evidence="7 9" id="KW-1133">Transmembrane helix</keyword>
<dbReference type="OrthoDB" id="5365894at2"/>
<dbReference type="Gene3D" id="1.10.3720.10">
    <property type="entry name" value="MetI-like"/>
    <property type="match status" value="1"/>
</dbReference>
<dbReference type="InterPro" id="IPR000515">
    <property type="entry name" value="MetI-like"/>
</dbReference>
<keyword evidence="5 9" id="KW-0812">Transmembrane</keyword>
<accession>S0G872</accession>
<dbReference type="GO" id="GO:0022857">
    <property type="term" value="F:transmembrane transporter activity"/>
    <property type="evidence" value="ECO:0007669"/>
    <property type="project" value="InterPro"/>
</dbReference>
<comment type="caution">
    <text evidence="11">The sequence shown here is derived from an EMBL/GenBank/DDBJ whole genome shotgun (WGS) entry which is preliminary data.</text>
</comment>
<dbReference type="GO" id="GO:0006865">
    <property type="term" value="P:amino acid transport"/>
    <property type="evidence" value="ECO:0007669"/>
    <property type="project" value="UniProtKB-KW"/>
</dbReference>
<feature type="domain" description="ABC transmembrane type-1" evidence="10">
    <location>
        <begin position="19"/>
        <end position="207"/>
    </location>
</feature>
<keyword evidence="8 9" id="KW-0472">Membrane</keyword>
<feature type="transmembrane region" description="Helical" evidence="9">
    <location>
        <begin position="189"/>
        <end position="210"/>
    </location>
</feature>
<feature type="transmembrane region" description="Helical" evidence="9">
    <location>
        <begin position="148"/>
        <end position="168"/>
    </location>
</feature>
<keyword evidence="3 9" id="KW-0813">Transport</keyword>
<organism evidence="11 12">
    <name type="scientific">Desulfotignum phosphitoxidans DSM 13687</name>
    <dbReference type="NCBI Taxonomy" id="1286635"/>
    <lineage>
        <taxon>Bacteria</taxon>
        <taxon>Pseudomonadati</taxon>
        <taxon>Thermodesulfobacteriota</taxon>
        <taxon>Desulfobacteria</taxon>
        <taxon>Desulfobacterales</taxon>
        <taxon>Desulfobacteraceae</taxon>
        <taxon>Desulfotignum</taxon>
    </lineage>
</organism>
<dbReference type="InterPro" id="IPR035906">
    <property type="entry name" value="MetI-like_sf"/>
</dbReference>
<keyword evidence="12" id="KW-1185">Reference proteome</keyword>
<evidence type="ECO:0000256" key="1">
    <source>
        <dbReference type="ARBA" id="ARBA00004429"/>
    </source>
</evidence>
<keyword evidence="4" id="KW-1003">Cell membrane</keyword>
<dbReference type="PANTHER" id="PTHR30614">
    <property type="entry name" value="MEMBRANE COMPONENT OF AMINO ACID ABC TRANSPORTER"/>
    <property type="match status" value="1"/>
</dbReference>
<dbReference type="Pfam" id="PF00528">
    <property type="entry name" value="BPD_transp_1"/>
    <property type="match status" value="1"/>
</dbReference>
<evidence type="ECO:0000256" key="2">
    <source>
        <dbReference type="ARBA" id="ARBA00010072"/>
    </source>
</evidence>
<dbReference type="RefSeq" id="WP_006964278.1">
    <property type="nucleotide sequence ID" value="NZ_APJX01000001.1"/>
</dbReference>
<evidence type="ECO:0000256" key="7">
    <source>
        <dbReference type="ARBA" id="ARBA00022989"/>
    </source>
</evidence>
<evidence type="ECO:0000259" key="10">
    <source>
        <dbReference type="PROSITE" id="PS50928"/>
    </source>
</evidence>
<dbReference type="Proteomes" id="UP000014216">
    <property type="component" value="Unassembled WGS sequence"/>
</dbReference>
<dbReference type="InterPro" id="IPR043429">
    <property type="entry name" value="ArtM/GltK/GlnP/TcyL/YhdX-like"/>
</dbReference>
<dbReference type="GO" id="GO:0043190">
    <property type="term" value="C:ATP-binding cassette (ABC) transporter complex"/>
    <property type="evidence" value="ECO:0007669"/>
    <property type="project" value="InterPro"/>
</dbReference>
<evidence type="ECO:0000256" key="6">
    <source>
        <dbReference type="ARBA" id="ARBA00022970"/>
    </source>
</evidence>
<dbReference type="PROSITE" id="PS50928">
    <property type="entry name" value="ABC_TM1"/>
    <property type="match status" value="1"/>
</dbReference>
<evidence type="ECO:0000256" key="5">
    <source>
        <dbReference type="ARBA" id="ARBA00022692"/>
    </source>
</evidence>
<evidence type="ECO:0000313" key="11">
    <source>
        <dbReference type="EMBL" id="EMS81531.1"/>
    </source>
</evidence>
<proteinExistence type="inferred from homology"/>
<keyword evidence="6" id="KW-0029">Amino-acid transport</keyword>
<dbReference type="SUPFAM" id="SSF161098">
    <property type="entry name" value="MetI-like"/>
    <property type="match status" value="1"/>
</dbReference>
<comment type="subcellular location">
    <subcellularLocation>
        <location evidence="1">Cell inner membrane</location>
        <topology evidence="1">Multi-pass membrane protein</topology>
    </subcellularLocation>
    <subcellularLocation>
        <location evidence="9">Cell membrane</location>
        <topology evidence="9">Multi-pass membrane protein</topology>
    </subcellularLocation>
</comment>
<gene>
    <name evidence="11" type="ORF">Dpo_1c06720</name>
</gene>
<dbReference type="InterPro" id="IPR010065">
    <property type="entry name" value="AA_ABC_transptr_permease_3TM"/>
</dbReference>
<dbReference type="CDD" id="cd06261">
    <property type="entry name" value="TM_PBP2"/>
    <property type="match status" value="1"/>
</dbReference>
<dbReference type="NCBIfam" id="TIGR01726">
    <property type="entry name" value="HEQRo_perm_3TM"/>
    <property type="match status" value="1"/>
</dbReference>
<reference evidence="11 12" key="1">
    <citation type="journal article" date="2013" name="Genome Announc.">
        <title>Draft Genome Sequence of Desulfotignum phosphitoxidans DSM 13687 Strain FiPS-3.</title>
        <authorList>
            <person name="Poehlein A."/>
            <person name="Daniel R."/>
            <person name="Simeonova D.D."/>
        </authorList>
    </citation>
    <scope>NUCLEOTIDE SEQUENCE [LARGE SCALE GENOMIC DNA]</scope>
    <source>
        <strain evidence="11 12">DSM 13687</strain>
    </source>
</reference>
<evidence type="ECO:0000256" key="9">
    <source>
        <dbReference type="RuleBase" id="RU363032"/>
    </source>
</evidence>
<evidence type="ECO:0000256" key="8">
    <source>
        <dbReference type="ARBA" id="ARBA00023136"/>
    </source>
</evidence>
<evidence type="ECO:0000256" key="4">
    <source>
        <dbReference type="ARBA" id="ARBA00022475"/>
    </source>
</evidence>
<feature type="transmembrane region" description="Helical" evidence="9">
    <location>
        <begin position="20"/>
        <end position="43"/>
    </location>
</feature>
<dbReference type="PANTHER" id="PTHR30614:SF0">
    <property type="entry name" value="L-CYSTINE TRANSPORT SYSTEM PERMEASE PROTEIN TCYL"/>
    <property type="match status" value="1"/>
</dbReference>
<feature type="transmembrane region" description="Helical" evidence="9">
    <location>
        <begin position="55"/>
        <end position="78"/>
    </location>
</feature>
<sequence length="226" mass="24327">MKEFIAYAVMALPELMQGTVVTLQLTAGALAIGLAIGLPLALLRVYGPKLIQPVCSAYLTVFRGTPLLVQLFVVYYGLPEVGLSFSRMAAAFITLGCNSGAYQCEYFRGAIQAVSGGQMQAARGIGMSRFQGIRHIILPQALRLVIPAWSNELIAMVKYTAIVFLIAVPDLMNKAKILSSQNFTPIQTYVLVALIYLVLVGILSLILHGIQKKLAVPGLDSGVEGR</sequence>
<evidence type="ECO:0000256" key="3">
    <source>
        <dbReference type="ARBA" id="ARBA00022448"/>
    </source>
</evidence>
<protein>
    <submittedName>
        <fullName evidence="11">Polar amino acid ABC transporter, inner membrane subunit</fullName>
    </submittedName>
</protein>
<dbReference type="AlphaFoldDB" id="S0G872"/>
<evidence type="ECO:0000313" key="12">
    <source>
        <dbReference type="Proteomes" id="UP000014216"/>
    </source>
</evidence>
<name>S0G872_9BACT</name>
<dbReference type="EMBL" id="APJX01000001">
    <property type="protein sequence ID" value="EMS81531.1"/>
    <property type="molecule type" value="Genomic_DNA"/>
</dbReference>
<comment type="similarity">
    <text evidence="2">Belongs to the binding-protein-dependent transport system permease family. HisMQ subfamily.</text>
</comment>